<keyword evidence="4" id="KW-1185">Reference proteome</keyword>
<dbReference type="SUPFAM" id="SSF46955">
    <property type="entry name" value="Putative DNA-binding domain"/>
    <property type="match status" value="1"/>
</dbReference>
<dbReference type="Proteomes" id="UP001580407">
    <property type="component" value="Unassembled WGS sequence"/>
</dbReference>
<comment type="caution">
    <text evidence="3">The sequence shown here is derived from an EMBL/GenBank/DDBJ whole genome shotgun (WGS) entry which is preliminary data.</text>
</comment>
<sequence>MSIINSNPVMERGDQSVESTIQYTIGQIAEKTGLSIHTLRYYEKEGILPFIRRNASGIRVYEDMDIEWLKFVCALRETGMSIAQLKDFVQLALQGDDTIDERLEILNHQRQKIEAQVETLMGYMDRINRKADLYHQIKSGALTSQPGQPGRPMPKG</sequence>
<dbReference type="PROSITE" id="PS50937">
    <property type="entry name" value="HTH_MERR_2"/>
    <property type="match status" value="1"/>
</dbReference>
<dbReference type="RefSeq" id="WP_375533160.1">
    <property type="nucleotide sequence ID" value="NZ_JBHIRX010000015.1"/>
</dbReference>
<organism evidence="3 4">
    <name type="scientific">Paenibacillus terreus</name>
    <dbReference type="NCBI Taxonomy" id="1387834"/>
    <lineage>
        <taxon>Bacteria</taxon>
        <taxon>Bacillati</taxon>
        <taxon>Bacillota</taxon>
        <taxon>Bacilli</taxon>
        <taxon>Bacillales</taxon>
        <taxon>Paenibacillaceae</taxon>
        <taxon>Paenibacillus</taxon>
    </lineage>
</organism>
<dbReference type="Pfam" id="PF13411">
    <property type="entry name" value="MerR_1"/>
    <property type="match status" value="1"/>
</dbReference>
<reference evidence="3 4" key="1">
    <citation type="submission" date="2024-09" db="EMBL/GenBank/DDBJ databases">
        <authorList>
            <person name="Ruan L."/>
        </authorList>
    </citation>
    <scope>NUCLEOTIDE SEQUENCE [LARGE SCALE GENOMIC DNA]</scope>
    <source>
        <strain evidence="3 4">D33</strain>
    </source>
</reference>
<evidence type="ECO:0000313" key="4">
    <source>
        <dbReference type="Proteomes" id="UP001580407"/>
    </source>
</evidence>
<dbReference type="SMART" id="SM00422">
    <property type="entry name" value="HTH_MERR"/>
    <property type="match status" value="1"/>
</dbReference>
<dbReference type="InterPro" id="IPR000551">
    <property type="entry name" value="MerR-type_HTH_dom"/>
</dbReference>
<feature type="domain" description="HTH merR-type" evidence="2">
    <location>
        <begin position="22"/>
        <end position="91"/>
    </location>
</feature>
<proteinExistence type="predicted"/>
<keyword evidence="1" id="KW-0238">DNA-binding</keyword>
<protein>
    <submittedName>
        <fullName evidence="3">MerR family transcriptional regulator</fullName>
    </submittedName>
</protein>
<dbReference type="CDD" id="cd01109">
    <property type="entry name" value="HTH_YyaN"/>
    <property type="match status" value="1"/>
</dbReference>
<dbReference type="Gene3D" id="1.10.1660.10">
    <property type="match status" value="1"/>
</dbReference>
<gene>
    <name evidence="3" type="ORF">ACE3NQ_21555</name>
</gene>
<dbReference type="PANTHER" id="PTHR30204">
    <property type="entry name" value="REDOX-CYCLING DRUG-SENSING TRANSCRIPTIONAL ACTIVATOR SOXR"/>
    <property type="match status" value="1"/>
</dbReference>
<name>A0ABV5BCS0_9BACL</name>
<dbReference type="PANTHER" id="PTHR30204:SF83">
    <property type="entry name" value="TRANSCRIPTIONAL REGULATOR, MERR FAMILY"/>
    <property type="match status" value="1"/>
</dbReference>
<evidence type="ECO:0000256" key="1">
    <source>
        <dbReference type="ARBA" id="ARBA00023125"/>
    </source>
</evidence>
<accession>A0ABV5BCS0</accession>
<dbReference type="PRINTS" id="PR00040">
    <property type="entry name" value="HTHMERR"/>
</dbReference>
<dbReference type="PROSITE" id="PS00552">
    <property type="entry name" value="HTH_MERR_1"/>
    <property type="match status" value="1"/>
</dbReference>
<dbReference type="InterPro" id="IPR047057">
    <property type="entry name" value="MerR_fam"/>
</dbReference>
<evidence type="ECO:0000259" key="2">
    <source>
        <dbReference type="PROSITE" id="PS50937"/>
    </source>
</evidence>
<dbReference type="EMBL" id="JBHILM010000027">
    <property type="protein sequence ID" value="MFB5683507.1"/>
    <property type="molecule type" value="Genomic_DNA"/>
</dbReference>
<evidence type="ECO:0000313" key="3">
    <source>
        <dbReference type="EMBL" id="MFB5683507.1"/>
    </source>
</evidence>
<dbReference type="InterPro" id="IPR009061">
    <property type="entry name" value="DNA-bd_dom_put_sf"/>
</dbReference>